<evidence type="ECO:0000256" key="10">
    <source>
        <dbReference type="ARBA" id="ARBA00022982"/>
    </source>
</evidence>
<dbReference type="PANTHER" id="PTHR12613">
    <property type="entry name" value="ERO1-RELATED"/>
    <property type="match status" value="1"/>
</dbReference>
<feature type="disulfide bond" description="Redox-active" evidence="18">
    <location>
        <begin position="126"/>
        <end position="131"/>
    </location>
</feature>
<keyword evidence="5" id="KW-0813">Transport</keyword>
<dbReference type="GO" id="GO:0034975">
    <property type="term" value="P:protein folding in endoplasmic reticulum"/>
    <property type="evidence" value="ECO:0007669"/>
    <property type="project" value="InterPro"/>
</dbReference>
<dbReference type="EMBL" id="LSYV01000012">
    <property type="protein sequence ID" value="KXZ51941.1"/>
    <property type="molecule type" value="Genomic_DNA"/>
</dbReference>
<evidence type="ECO:0000256" key="17">
    <source>
        <dbReference type="PIRSR" id="PIRSR017205-2"/>
    </source>
</evidence>
<evidence type="ECO:0000313" key="21">
    <source>
        <dbReference type="Proteomes" id="UP000075714"/>
    </source>
</evidence>
<feature type="active site" evidence="16">
    <location>
        <position position="465"/>
    </location>
</feature>
<feature type="binding site" evidence="17">
    <location>
        <position position="360"/>
    </location>
    <ligand>
        <name>FAD</name>
        <dbReference type="ChEBI" id="CHEBI:57692"/>
    </ligand>
</feature>
<keyword evidence="13 18" id="KW-1015">Disulfide bond</keyword>
<name>A0A150GQ59_GONPE</name>
<evidence type="ECO:0000256" key="9">
    <source>
        <dbReference type="ARBA" id="ARBA00022827"/>
    </source>
</evidence>
<evidence type="ECO:0000256" key="7">
    <source>
        <dbReference type="ARBA" id="ARBA00022729"/>
    </source>
</evidence>
<dbReference type="Pfam" id="PF04137">
    <property type="entry name" value="ERO1"/>
    <property type="match status" value="1"/>
</dbReference>
<evidence type="ECO:0000256" key="11">
    <source>
        <dbReference type="ARBA" id="ARBA00023002"/>
    </source>
</evidence>
<dbReference type="GO" id="GO:0016972">
    <property type="term" value="F:thiol oxidase activity"/>
    <property type="evidence" value="ECO:0007669"/>
    <property type="project" value="InterPro"/>
</dbReference>
<comment type="subunit">
    <text evidence="4">May function both as a monomer and a homodimer.</text>
</comment>
<keyword evidence="21" id="KW-1185">Reference proteome</keyword>
<accession>A0A150GQ59</accession>
<feature type="binding site" evidence="17">
    <location>
        <position position="330"/>
    </location>
    <ligand>
        <name>FAD</name>
        <dbReference type="ChEBI" id="CHEBI:57692"/>
    </ligand>
</feature>
<feature type="binding site" evidence="17">
    <location>
        <position position="241"/>
    </location>
    <ligand>
        <name>FAD</name>
        <dbReference type="ChEBI" id="CHEBI:57692"/>
    </ligand>
</feature>
<evidence type="ECO:0000313" key="20">
    <source>
        <dbReference type="EMBL" id="KXZ51941.1"/>
    </source>
</evidence>
<keyword evidence="7" id="KW-0732">Signal</keyword>
<dbReference type="GO" id="GO:0005789">
    <property type="term" value="C:endoplasmic reticulum membrane"/>
    <property type="evidence" value="ECO:0007669"/>
    <property type="project" value="UniProtKB-SubCell"/>
</dbReference>
<dbReference type="InterPro" id="IPR007266">
    <property type="entry name" value="Ero1"/>
</dbReference>
<evidence type="ECO:0000256" key="6">
    <source>
        <dbReference type="ARBA" id="ARBA00022630"/>
    </source>
</evidence>
<comment type="similarity">
    <text evidence="3">Belongs to the EROs family.</text>
</comment>
<feature type="binding site" evidence="17">
    <location>
        <position position="327"/>
    </location>
    <ligand>
        <name>FAD</name>
        <dbReference type="ChEBI" id="CHEBI:57692"/>
    </ligand>
</feature>
<evidence type="ECO:0000256" key="16">
    <source>
        <dbReference type="PIRSR" id="PIRSR017205-1"/>
    </source>
</evidence>
<evidence type="ECO:0000256" key="14">
    <source>
        <dbReference type="ARBA" id="ARBA00023180"/>
    </source>
</evidence>
<evidence type="ECO:0000256" key="2">
    <source>
        <dbReference type="ARBA" id="ARBA00004367"/>
    </source>
</evidence>
<keyword evidence="12" id="KW-0472">Membrane</keyword>
<feature type="disulfide bond" description="Redox-active" evidence="18">
    <location>
        <begin position="462"/>
        <end position="465"/>
    </location>
</feature>
<evidence type="ECO:0000256" key="19">
    <source>
        <dbReference type="SAM" id="MobiDB-lite"/>
    </source>
</evidence>
<evidence type="ECO:0000256" key="8">
    <source>
        <dbReference type="ARBA" id="ARBA00022824"/>
    </source>
</evidence>
<keyword evidence="10" id="KW-0249">Electron transport</keyword>
<evidence type="ECO:0000256" key="13">
    <source>
        <dbReference type="ARBA" id="ARBA00023157"/>
    </source>
</evidence>
<dbReference type="AlphaFoldDB" id="A0A150GQ59"/>
<dbReference type="OrthoDB" id="269384at2759"/>
<evidence type="ECO:0000256" key="18">
    <source>
        <dbReference type="PIRSR" id="PIRSR017205-3"/>
    </source>
</evidence>
<dbReference type="STRING" id="33097.A0A150GQ59"/>
<evidence type="ECO:0000256" key="12">
    <source>
        <dbReference type="ARBA" id="ARBA00023136"/>
    </source>
</evidence>
<reference evidence="21" key="1">
    <citation type="journal article" date="2016" name="Nat. Commun.">
        <title>The Gonium pectorale genome demonstrates co-option of cell cycle regulation during the evolution of multicellularity.</title>
        <authorList>
            <person name="Hanschen E.R."/>
            <person name="Marriage T.N."/>
            <person name="Ferris P.J."/>
            <person name="Hamaji T."/>
            <person name="Toyoda A."/>
            <person name="Fujiyama A."/>
            <person name="Neme R."/>
            <person name="Noguchi H."/>
            <person name="Minakuchi Y."/>
            <person name="Suzuki M."/>
            <person name="Kawai-Toyooka H."/>
            <person name="Smith D.R."/>
            <person name="Sparks H."/>
            <person name="Anderson J."/>
            <person name="Bakaric R."/>
            <person name="Luria V."/>
            <person name="Karger A."/>
            <person name="Kirschner M.W."/>
            <person name="Durand P.M."/>
            <person name="Michod R.E."/>
            <person name="Nozaki H."/>
            <person name="Olson B.J."/>
        </authorList>
    </citation>
    <scope>NUCLEOTIDE SEQUENCE [LARGE SCALE GENOMIC DNA]</scope>
    <source>
        <strain evidence="21">NIES-2863</strain>
    </source>
</reference>
<proteinExistence type="inferred from homology"/>
<organism evidence="20 21">
    <name type="scientific">Gonium pectorale</name>
    <name type="common">Green alga</name>
    <dbReference type="NCBI Taxonomy" id="33097"/>
    <lineage>
        <taxon>Eukaryota</taxon>
        <taxon>Viridiplantae</taxon>
        <taxon>Chlorophyta</taxon>
        <taxon>core chlorophytes</taxon>
        <taxon>Chlorophyceae</taxon>
        <taxon>CS clade</taxon>
        <taxon>Chlamydomonadales</taxon>
        <taxon>Volvocaceae</taxon>
        <taxon>Gonium</taxon>
    </lineage>
</organism>
<evidence type="ECO:0000256" key="3">
    <source>
        <dbReference type="ARBA" id="ARBA00008277"/>
    </source>
</evidence>
<evidence type="ECO:0000256" key="15">
    <source>
        <dbReference type="ARBA" id="ARBA00023284"/>
    </source>
</evidence>
<keyword evidence="6" id="KW-0285">Flavoprotein</keyword>
<feature type="region of interest" description="Disordered" evidence="19">
    <location>
        <begin position="290"/>
        <end position="311"/>
    </location>
</feature>
<gene>
    <name evidence="20" type="ORF">GPECTOR_11g66</name>
</gene>
<dbReference type="InterPro" id="IPR037192">
    <property type="entry name" value="ERO1-like_sf"/>
</dbReference>
<dbReference type="GO" id="GO:0015035">
    <property type="term" value="F:protein-disulfide reductase activity"/>
    <property type="evidence" value="ECO:0007669"/>
    <property type="project" value="InterPro"/>
</dbReference>
<feature type="binding site" evidence="17">
    <location>
        <position position="228"/>
    </location>
    <ligand>
        <name>FAD</name>
        <dbReference type="ChEBI" id="CHEBI:57692"/>
    </ligand>
</feature>
<sequence>MVSALHDLQPTALVSGHQANLTAISISDLASAPALDSFAANSGLVLGEGEQQQGAATIAADQLPDGDSCKLSGHVDECCNCTYQDVDRLNAALHPLLRRLVRTAFFRYFKVNIYCDCPLWPDDSMCSLRACSVCECEPSEVPEPWRQQEEQAGECNTNACAAQLDSRVNSTVDPDTAVRLLNLKARGRGAWRWRWGVGWRGFNNPWMAEGEGSSEEYLYVNLLINPERYTGYAGEHAHRIWNAIYNQSCFQYPAGVAPSSSTDQAPPPSNASDTDAAAAALAAIAAQAAGGGGGTNGSETTVAGSGGSSGTADGWCPEKRIFYRLISGMHASISAHISANYLLDEERGLWGHNLTDFKSRLGTPELRDRVENLYFAYLFVLRAVTKAAPLLSRFEFTTGLAEEDATTAQLVQQLISAPELQTSCPMPFDEGRLWKGADGLALREELRRAFVNITRIMDCVGCEKCKLWGKLQTLGVATALKVLFSSSDCSGALPTSPALTTLALERNEVIALVNLLERFSASIEYYRELSAELQRAEGEDRAPLAIPVADPVA</sequence>
<keyword evidence="15" id="KW-0676">Redox-active center</keyword>
<protein>
    <recommendedName>
        <fullName evidence="22">Endoplasmic reticulum oxidoreductin 1</fullName>
    </recommendedName>
</protein>
<dbReference type="PIRSF" id="PIRSF017205">
    <property type="entry name" value="ERO1"/>
    <property type="match status" value="1"/>
</dbReference>
<comment type="cofactor">
    <cofactor evidence="1 17">
        <name>FAD</name>
        <dbReference type="ChEBI" id="CHEBI:57692"/>
    </cofactor>
</comment>
<dbReference type="SUPFAM" id="SSF110019">
    <property type="entry name" value="ERO1-like"/>
    <property type="match status" value="1"/>
</dbReference>
<keyword evidence="9 17" id="KW-0274">FAD</keyword>
<dbReference type="PANTHER" id="PTHR12613:SF0">
    <property type="entry name" value="ERO1-LIKE PROTEIN"/>
    <property type="match status" value="1"/>
</dbReference>
<keyword evidence="8" id="KW-0256">Endoplasmic reticulum</keyword>
<keyword evidence="14" id="KW-0325">Glycoprotein</keyword>
<evidence type="ECO:0008006" key="22">
    <source>
        <dbReference type="Google" id="ProtNLM"/>
    </source>
</evidence>
<dbReference type="GO" id="GO:0071949">
    <property type="term" value="F:FAD binding"/>
    <property type="evidence" value="ECO:0007669"/>
    <property type="project" value="InterPro"/>
</dbReference>
<evidence type="ECO:0000256" key="4">
    <source>
        <dbReference type="ARBA" id="ARBA00011802"/>
    </source>
</evidence>
<dbReference type="Proteomes" id="UP000075714">
    <property type="component" value="Unassembled WGS sequence"/>
</dbReference>
<comment type="caution">
    <text evidence="20">The sequence shown here is derived from an EMBL/GenBank/DDBJ whole genome shotgun (WGS) entry which is preliminary data.</text>
</comment>
<keyword evidence="11" id="KW-0560">Oxidoreductase</keyword>
<comment type="subcellular location">
    <subcellularLocation>
        <location evidence="2">Endoplasmic reticulum membrane</location>
        <topology evidence="2">Peripheral membrane protein</topology>
        <orientation evidence="2">Lumenal side</orientation>
    </subcellularLocation>
</comment>
<evidence type="ECO:0000256" key="5">
    <source>
        <dbReference type="ARBA" id="ARBA00022448"/>
    </source>
</evidence>
<feature type="active site" description="Nucleophile" evidence="16">
    <location>
        <position position="462"/>
    </location>
</feature>
<evidence type="ECO:0000256" key="1">
    <source>
        <dbReference type="ARBA" id="ARBA00001974"/>
    </source>
</evidence>
<feature type="binding site" evidence="17">
    <location>
        <position position="230"/>
    </location>
    <ligand>
        <name>FAD</name>
        <dbReference type="ChEBI" id="CHEBI:57692"/>
    </ligand>
</feature>